<evidence type="ECO:0000259" key="4">
    <source>
        <dbReference type="PROSITE" id="PS50113"/>
    </source>
</evidence>
<dbReference type="InterPro" id="IPR043128">
    <property type="entry name" value="Rev_trsase/Diguanyl_cyclase"/>
</dbReference>
<dbReference type="InterPro" id="IPR013656">
    <property type="entry name" value="PAS_4"/>
</dbReference>
<dbReference type="PROSITE" id="PS50113">
    <property type="entry name" value="PAC"/>
    <property type="match status" value="1"/>
</dbReference>
<dbReference type="InterPro" id="IPR050469">
    <property type="entry name" value="Diguanylate_Cyclase"/>
</dbReference>
<feature type="compositionally biased region" description="Low complexity" evidence="3">
    <location>
        <begin position="7"/>
        <end position="27"/>
    </location>
</feature>
<dbReference type="InterPro" id="IPR029787">
    <property type="entry name" value="Nucleotide_cyclase"/>
</dbReference>
<evidence type="ECO:0000313" key="6">
    <source>
        <dbReference type="EMBL" id="GGB80055.1"/>
    </source>
</evidence>
<dbReference type="SMART" id="SM00267">
    <property type="entry name" value="GGDEF"/>
    <property type="match status" value="1"/>
</dbReference>
<dbReference type="NCBIfam" id="TIGR00254">
    <property type="entry name" value="GGDEF"/>
    <property type="match status" value="1"/>
</dbReference>
<dbReference type="PROSITE" id="PS50887">
    <property type="entry name" value="GGDEF"/>
    <property type="match status" value="1"/>
</dbReference>
<dbReference type="RefSeq" id="WP_188745261.1">
    <property type="nucleotide sequence ID" value="NZ_BMIJ01000001.1"/>
</dbReference>
<keyword evidence="7" id="KW-1185">Reference proteome</keyword>
<dbReference type="EMBL" id="BMIJ01000001">
    <property type="protein sequence ID" value="GGB80055.1"/>
    <property type="molecule type" value="Genomic_DNA"/>
</dbReference>
<accession>A0ABQ1JZ58</accession>
<protein>
    <recommendedName>
        <fullName evidence="1">diguanylate cyclase</fullName>
        <ecNumber evidence="1">2.7.7.65</ecNumber>
    </recommendedName>
</protein>
<evidence type="ECO:0000259" key="5">
    <source>
        <dbReference type="PROSITE" id="PS50887"/>
    </source>
</evidence>
<dbReference type="Gene3D" id="3.30.450.20">
    <property type="entry name" value="PAS domain"/>
    <property type="match status" value="1"/>
</dbReference>
<dbReference type="CDD" id="cd01949">
    <property type="entry name" value="GGDEF"/>
    <property type="match status" value="1"/>
</dbReference>
<dbReference type="SUPFAM" id="SSF55073">
    <property type="entry name" value="Nucleotide cyclase"/>
    <property type="match status" value="1"/>
</dbReference>
<sequence length="352" mass="40191">MQELQHESLPLASSPQLPSTSQTPESSGELRRQDELSPFTPEELINKLAIPTFAINAEHVITHWNLALARASGLPAKQMIGTRNQWMPFYSHQRPTMADLIVDHAPQAMLDKHYAGKYRPSDLIEGAYVAEDFFPDIGDAGEWLSFTAAPLLDREQRIVGAIETLVVITERKSAEQELRQSESRYRQLSQIDDLTQLFNARQLRLEINRQIKLCKRYDQPMALVMLDLDRFKEVNDRWGHLFGDEVLKRFADIIRHNLRASDDGFRYGGEEFIILMPFIDELAALRASKRIHEAFCGTAFKTSDGSQIHLTVSGGVTRLRPDDDYDSLLKRADTTLYEAKHSGRNRILLSRD</sequence>
<evidence type="ECO:0000256" key="1">
    <source>
        <dbReference type="ARBA" id="ARBA00012528"/>
    </source>
</evidence>
<dbReference type="PANTHER" id="PTHR45138:SF9">
    <property type="entry name" value="DIGUANYLATE CYCLASE DGCM-RELATED"/>
    <property type="match status" value="1"/>
</dbReference>
<evidence type="ECO:0000256" key="3">
    <source>
        <dbReference type="SAM" id="MobiDB-lite"/>
    </source>
</evidence>
<dbReference type="Proteomes" id="UP000629025">
    <property type="component" value="Unassembled WGS sequence"/>
</dbReference>
<proteinExistence type="predicted"/>
<evidence type="ECO:0000256" key="2">
    <source>
        <dbReference type="ARBA" id="ARBA00034247"/>
    </source>
</evidence>
<gene>
    <name evidence="6" type="ORF">GCM10011352_02190</name>
</gene>
<evidence type="ECO:0000313" key="7">
    <source>
        <dbReference type="Proteomes" id="UP000629025"/>
    </source>
</evidence>
<feature type="domain" description="GGDEF" evidence="5">
    <location>
        <begin position="219"/>
        <end position="352"/>
    </location>
</feature>
<dbReference type="Pfam" id="PF08448">
    <property type="entry name" value="PAS_4"/>
    <property type="match status" value="1"/>
</dbReference>
<organism evidence="6 7">
    <name type="scientific">Marinobacterium zhoushanense</name>
    <dbReference type="NCBI Taxonomy" id="1679163"/>
    <lineage>
        <taxon>Bacteria</taxon>
        <taxon>Pseudomonadati</taxon>
        <taxon>Pseudomonadota</taxon>
        <taxon>Gammaproteobacteria</taxon>
        <taxon>Oceanospirillales</taxon>
        <taxon>Oceanospirillaceae</taxon>
        <taxon>Marinobacterium</taxon>
    </lineage>
</organism>
<dbReference type="Gene3D" id="3.30.70.270">
    <property type="match status" value="1"/>
</dbReference>
<reference evidence="7" key="1">
    <citation type="journal article" date="2019" name="Int. J. Syst. Evol. Microbiol.">
        <title>The Global Catalogue of Microorganisms (GCM) 10K type strain sequencing project: providing services to taxonomists for standard genome sequencing and annotation.</title>
        <authorList>
            <consortium name="The Broad Institute Genomics Platform"/>
            <consortium name="The Broad Institute Genome Sequencing Center for Infectious Disease"/>
            <person name="Wu L."/>
            <person name="Ma J."/>
        </authorList>
    </citation>
    <scope>NUCLEOTIDE SEQUENCE [LARGE SCALE GENOMIC DNA]</scope>
    <source>
        <strain evidence="7">CGMCC 1.15341</strain>
    </source>
</reference>
<feature type="domain" description="PAC" evidence="4">
    <location>
        <begin position="128"/>
        <end position="180"/>
    </location>
</feature>
<dbReference type="PANTHER" id="PTHR45138">
    <property type="entry name" value="REGULATORY COMPONENTS OF SENSORY TRANSDUCTION SYSTEM"/>
    <property type="match status" value="1"/>
</dbReference>
<feature type="region of interest" description="Disordered" evidence="3">
    <location>
        <begin position="1"/>
        <end position="36"/>
    </location>
</feature>
<dbReference type="EC" id="2.7.7.65" evidence="1"/>
<dbReference type="InterPro" id="IPR035965">
    <property type="entry name" value="PAS-like_dom_sf"/>
</dbReference>
<dbReference type="InterPro" id="IPR000700">
    <property type="entry name" value="PAS-assoc_C"/>
</dbReference>
<dbReference type="SUPFAM" id="SSF55785">
    <property type="entry name" value="PYP-like sensor domain (PAS domain)"/>
    <property type="match status" value="1"/>
</dbReference>
<comment type="catalytic activity">
    <reaction evidence="2">
        <text>2 GTP = 3',3'-c-di-GMP + 2 diphosphate</text>
        <dbReference type="Rhea" id="RHEA:24898"/>
        <dbReference type="ChEBI" id="CHEBI:33019"/>
        <dbReference type="ChEBI" id="CHEBI:37565"/>
        <dbReference type="ChEBI" id="CHEBI:58805"/>
        <dbReference type="EC" id="2.7.7.65"/>
    </reaction>
</comment>
<dbReference type="InterPro" id="IPR000160">
    <property type="entry name" value="GGDEF_dom"/>
</dbReference>
<name>A0ABQ1JZ58_9GAMM</name>
<comment type="caution">
    <text evidence="6">The sequence shown here is derived from an EMBL/GenBank/DDBJ whole genome shotgun (WGS) entry which is preliminary data.</text>
</comment>
<dbReference type="Pfam" id="PF00990">
    <property type="entry name" value="GGDEF"/>
    <property type="match status" value="1"/>
</dbReference>